<dbReference type="Pfam" id="PF06916">
    <property type="entry name" value="FAM210A-B_dom"/>
    <property type="match status" value="1"/>
</dbReference>
<keyword evidence="1" id="KW-1133">Transmembrane helix</keyword>
<evidence type="ECO:0000259" key="2">
    <source>
        <dbReference type="Pfam" id="PF06916"/>
    </source>
</evidence>
<feature type="domain" description="DUF1279" evidence="2">
    <location>
        <begin position="398"/>
        <end position="491"/>
    </location>
</feature>
<dbReference type="EMBL" id="KI925136">
    <property type="protein sequence ID" value="ETW16883.1"/>
    <property type="molecule type" value="Genomic_DNA"/>
</dbReference>
<dbReference type="InterPro" id="IPR009688">
    <property type="entry name" value="FAM210A/B-like_dom"/>
</dbReference>
<dbReference type="GO" id="GO:0005739">
    <property type="term" value="C:mitochondrion"/>
    <property type="evidence" value="ECO:0007669"/>
    <property type="project" value="TreeGrafter"/>
</dbReference>
<evidence type="ECO:0000256" key="1">
    <source>
        <dbReference type="SAM" id="Phobius"/>
    </source>
</evidence>
<dbReference type="InterPro" id="IPR045866">
    <property type="entry name" value="FAM210A/B-like"/>
</dbReference>
<sequence>MSNLIFSSLCWTVKKNNKSLLIKTKFRKDYSKTFLIKNKKGRCVINNQDITNITFHKNNYNNNDSSYHFLKCPYDRNKFQVKKKINGYNPLLNNTLGNLYNEEYKQKWSGSLSYFCSFMKKEYENKRNVTSPTNINIDGHKYVNIDTYTHKYRYMSTFHMKDKDNNKNGKENMDGKKIIQMDEEKNIDNKNIDNNKIDNNNDDNYNVDNYNVDNYNVDNYNVDNNKYNHNKKHPDVIKNDNIMTYKNFIKLNKNNINVPDNNKKYLKKGQHFLKINYLKNMYFLLLSKRMKECLYNLKCKHSYRRLMKRIKKEKDKINNIFLKYQIKKGNIKSHFNEHTYRKALMNMKKNIFTSLKRNRNKSIMDVYYEEKKKYKLRKQKLLELQTKIRKNSQIAHSSIKRFFKKYGYVGLGTYFFVFLLTFCSSYFFVHFKYISLADLKYVSEKMHLNKYIDDDLHKKIDSLWGELIFAYVASKITEPIRIVITILITPYIARAIKFKKKSRLL</sequence>
<name>A0A024V1K2_PLAFA</name>
<dbReference type="Proteomes" id="UP000030690">
    <property type="component" value="Unassembled WGS sequence"/>
</dbReference>
<evidence type="ECO:0000313" key="3">
    <source>
        <dbReference type="EMBL" id="ETW16883.1"/>
    </source>
</evidence>
<reference evidence="3 4" key="2">
    <citation type="submission" date="2013-02" db="EMBL/GenBank/DDBJ databases">
        <title>The Genome Sequence of Plasmodium falciparum Vietnam Oak-Knoll (FVO).</title>
        <authorList>
            <consortium name="The Broad Institute Genome Sequencing Platform"/>
            <consortium name="The Broad Institute Genome Sequencing Center for Infectious Disease"/>
            <person name="Neafsey D."/>
            <person name="Cheeseman I."/>
            <person name="Volkman S."/>
            <person name="Adams J."/>
            <person name="Walker B."/>
            <person name="Young S.K."/>
            <person name="Zeng Q."/>
            <person name="Gargeya S."/>
            <person name="Fitzgerald M."/>
            <person name="Haas B."/>
            <person name="Abouelleil A."/>
            <person name="Alvarado L."/>
            <person name="Arachchi H.M."/>
            <person name="Berlin A.M."/>
            <person name="Chapman S.B."/>
            <person name="Dewar J."/>
            <person name="Goldberg J."/>
            <person name="Griggs A."/>
            <person name="Gujja S."/>
            <person name="Hansen M."/>
            <person name="Howarth C."/>
            <person name="Imamovic A."/>
            <person name="Larimer J."/>
            <person name="McCowan C."/>
            <person name="Murphy C."/>
            <person name="Neiman D."/>
            <person name="Pearson M."/>
            <person name="Priest M."/>
            <person name="Roberts A."/>
            <person name="Saif S."/>
            <person name="Shea T."/>
            <person name="Sisk P."/>
            <person name="Sykes S."/>
            <person name="Wortman J."/>
            <person name="Nusbaum C."/>
            <person name="Birren B."/>
        </authorList>
    </citation>
    <scope>NUCLEOTIDE SEQUENCE [LARGE SCALE GENOMIC DNA]</scope>
    <source>
        <strain evidence="4">Vietnam Oak-Knoll (FVO)</strain>
    </source>
</reference>
<gene>
    <name evidence="3" type="ORF">PFFVO_04148</name>
</gene>
<dbReference type="OrthoDB" id="426386at2759"/>
<dbReference type="AlphaFoldDB" id="A0A024V1K2"/>
<evidence type="ECO:0000313" key="4">
    <source>
        <dbReference type="Proteomes" id="UP000030690"/>
    </source>
</evidence>
<dbReference type="PANTHER" id="PTHR21377">
    <property type="entry name" value="PROTEIN FAM210B, MITOCHONDRIAL"/>
    <property type="match status" value="1"/>
</dbReference>
<protein>
    <recommendedName>
        <fullName evidence="2">DUF1279 domain-containing protein</fullName>
    </recommendedName>
</protein>
<dbReference type="PANTHER" id="PTHR21377:SF0">
    <property type="entry name" value="PROTEIN FAM210B, MITOCHONDRIAL"/>
    <property type="match status" value="1"/>
</dbReference>
<keyword evidence="1" id="KW-0812">Transmembrane</keyword>
<reference evidence="3 4" key="1">
    <citation type="submission" date="2013-02" db="EMBL/GenBank/DDBJ databases">
        <title>The Genome Annotation of Plasmodium falciparum Vietnam Oak-Knoll (FVO).</title>
        <authorList>
            <consortium name="The Broad Institute Genome Sequencing Platform"/>
            <consortium name="The Broad Institute Genome Sequencing Center for Infectious Disease"/>
            <person name="Neafsey D."/>
            <person name="Hoffman S."/>
            <person name="Volkman S."/>
            <person name="Rosenthal P."/>
            <person name="Walker B."/>
            <person name="Young S.K."/>
            <person name="Zeng Q."/>
            <person name="Gargeya S."/>
            <person name="Fitzgerald M."/>
            <person name="Haas B."/>
            <person name="Abouelleil A."/>
            <person name="Allen A.W."/>
            <person name="Alvarado L."/>
            <person name="Arachchi H.M."/>
            <person name="Berlin A.M."/>
            <person name="Chapman S.B."/>
            <person name="Gainer-Dewar J."/>
            <person name="Goldberg J."/>
            <person name="Griggs A."/>
            <person name="Gujja S."/>
            <person name="Hansen M."/>
            <person name="Howarth C."/>
            <person name="Imamovic A."/>
            <person name="Ireland A."/>
            <person name="Larimer J."/>
            <person name="McCowan C."/>
            <person name="Murphy C."/>
            <person name="Pearson M."/>
            <person name="Poon T.W."/>
            <person name="Priest M."/>
            <person name="Roberts A."/>
            <person name="Saif S."/>
            <person name="Shea T."/>
            <person name="Sisk P."/>
            <person name="Sykes S."/>
            <person name="Wortman J."/>
            <person name="Nusbaum C."/>
            <person name="Birren B."/>
        </authorList>
    </citation>
    <scope>NUCLEOTIDE SEQUENCE [LARGE SCALE GENOMIC DNA]</scope>
    <source>
        <strain evidence="4">Vietnam Oak-Knoll (FVO)</strain>
    </source>
</reference>
<keyword evidence="1" id="KW-0472">Membrane</keyword>
<feature type="transmembrane region" description="Helical" evidence="1">
    <location>
        <begin position="406"/>
        <end position="429"/>
    </location>
</feature>
<organism evidence="3 4">
    <name type="scientific">Plasmodium falciparum Vietnam Oak-Knoll</name>
    <name type="common">FVO</name>
    <dbReference type="NCBI Taxonomy" id="1036723"/>
    <lineage>
        <taxon>Eukaryota</taxon>
        <taxon>Sar</taxon>
        <taxon>Alveolata</taxon>
        <taxon>Apicomplexa</taxon>
        <taxon>Aconoidasida</taxon>
        <taxon>Haemosporida</taxon>
        <taxon>Plasmodiidae</taxon>
        <taxon>Plasmodium</taxon>
        <taxon>Plasmodium (Laverania)</taxon>
    </lineage>
</organism>
<proteinExistence type="predicted"/>
<accession>A0A024V1K2</accession>